<dbReference type="HOGENOM" id="CLU_3040584_0_0_9"/>
<sequence>MSKIDLSLLVTFLIIFPLGMYKAFFEKGGTFSLIFGILLIGLSIYLIFEMNKKK</sequence>
<evidence type="ECO:0000256" key="1">
    <source>
        <dbReference type="SAM" id="Phobius"/>
    </source>
</evidence>
<evidence type="ECO:0000313" key="3">
    <source>
        <dbReference type="Proteomes" id="UP000011747"/>
    </source>
</evidence>
<accession>G9QL16</accession>
<protein>
    <submittedName>
        <fullName evidence="2">Uncharacterized protein</fullName>
    </submittedName>
</protein>
<keyword evidence="1" id="KW-0472">Membrane</keyword>
<name>G9QL16_9BACI</name>
<feature type="transmembrane region" description="Helical" evidence="1">
    <location>
        <begin position="30"/>
        <end position="48"/>
    </location>
</feature>
<keyword evidence="1" id="KW-1133">Transmembrane helix</keyword>
<dbReference type="PATRIC" id="fig|665952.3.peg.1728"/>
<dbReference type="EMBL" id="ACWF01000090">
    <property type="protein sequence ID" value="EHL78149.1"/>
    <property type="molecule type" value="Genomic_DNA"/>
</dbReference>
<reference evidence="2 3" key="1">
    <citation type="submission" date="2011-09" db="EMBL/GenBank/DDBJ databases">
        <title>The Genome Sequence of Bacillus smithii 7_3_47FAA.</title>
        <authorList>
            <consortium name="The Broad Institute Genome Sequencing Platform"/>
            <person name="Earl A."/>
            <person name="Ward D."/>
            <person name="Feldgarden M."/>
            <person name="Gevers D."/>
            <person name="Daigneault M."/>
            <person name="Strauss J."/>
            <person name="Allen-Vercoe E."/>
            <person name="Young S.K."/>
            <person name="Zeng Q."/>
            <person name="Gargeya S."/>
            <person name="Fitzgerald M."/>
            <person name="Haas B."/>
            <person name="Abouelleil A."/>
            <person name="Alvarado L."/>
            <person name="Arachchi H.M."/>
            <person name="Berlin A."/>
            <person name="Brown A."/>
            <person name="Chapman S.B."/>
            <person name="Chen Z."/>
            <person name="Dunbar C."/>
            <person name="Freedman E."/>
            <person name="Gearin G."/>
            <person name="Goldberg J."/>
            <person name="Griggs A."/>
            <person name="Gujja S."/>
            <person name="Heiman D."/>
            <person name="Howarth C."/>
            <person name="Larson L."/>
            <person name="Lui A."/>
            <person name="MacDonald P.J.P."/>
            <person name="Montmayeur A."/>
            <person name="Murphy C."/>
            <person name="Neiman D."/>
            <person name="Pearson M."/>
            <person name="Priest M."/>
            <person name="Roberts A."/>
            <person name="Saif S."/>
            <person name="Shea T."/>
            <person name="Shenoy N."/>
            <person name="Sisk P."/>
            <person name="Stolte C."/>
            <person name="Sykes S."/>
            <person name="Wortman J."/>
            <person name="Nusbaum C."/>
            <person name="Birren B."/>
        </authorList>
    </citation>
    <scope>NUCLEOTIDE SEQUENCE [LARGE SCALE GENOMIC DNA]</scope>
    <source>
        <strain evidence="2 3">7_3_47FAA</strain>
    </source>
</reference>
<proteinExistence type="predicted"/>
<keyword evidence="1" id="KW-0812">Transmembrane</keyword>
<evidence type="ECO:0000313" key="2">
    <source>
        <dbReference type="EMBL" id="EHL78149.1"/>
    </source>
</evidence>
<keyword evidence="3" id="KW-1185">Reference proteome</keyword>
<feature type="transmembrane region" description="Helical" evidence="1">
    <location>
        <begin position="7"/>
        <end position="24"/>
    </location>
</feature>
<gene>
    <name evidence="2" type="ORF">HMPREF1015_02426</name>
</gene>
<dbReference type="Proteomes" id="UP000011747">
    <property type="component" value="Unassembled WGS sequence"/>
</dbReference>
<organism evidence="2 3">
    <name type="scientific">Bacillus smithii 7_3_47FAA</name>
    <dbReference type="NCBI Taxonomy" id="665952"/>
    <lineage>
        <taxon>Bacteria</taxon>
        <taxon>Bacillati</taxon>
        <taxon>Bacillota</taxon>
        <taxon>Bacilli</taxon>
        <taxon>Bacillales</taxon>
        <taxon>Bacillaceae</taxon>
        <taxon>Bacillus</taxon>
    </lineage>
</organism>
<dbReference type="AlphaFoldDB" id="G9QL16"/>
<comment type="caution">
    <text evidence="2">The sequence shown here is derived from an EMBL/GenBank/DDBJ whole genome shotgun (WGS) entry which is preliminary data.</text>
</comment>